<protein>
    <submittedName>
        <fullName evidence="3">M23 family metallopeptidase</fullName>
    </submittedName>
</protein>
<feature type="region of interest" description="Disordered" evidence="1">
    <location>
        <begin position="1"/>
        <end position="50"/>
    </location>
</feature>
<dbReference type="Gene3D" id="2.70.70.10">
    <property type="entry name" value="Glucose Permease (Domain IIA)"/>
    <property type="match status" value="1"/>
</dbReference>
<dbReference type="InterPro" id="IPR011055">
    <property type="entry name" value="Dup_hybrid_motif"/>
</dbReference>
<dbReference type="InterPro" id="IPR016047">
    <property type="entry name" value="M23ase_b-sheet_dom"/>
</dbReference>
<sequence length="180" mass="18370">MAAPGIAAAMPVMDPSPGAARTGGVAGAAPATPFARPSSPSTAAPERRWTPPLGRALDVVGPYRAPPHRYGAGHRGIDLAAHPGEIVVAPVAGTVSFSGVVVDRPVLSLRVDRDTVVSLEPVRSALAAGDAVSAGETVGIVAASGHCDADCVHLGVRVAGEYANPLRYFRYRPVLLPWDG</sequence>
<feature type="compositionally biased region" description="Low complexity" evidence="1">
    <location>
        <begin position="17"/>
        <end position="37"/>
    </location>
</feature>
<evidence type="ECO:0000259" key="2">
    <source>
        <dbReference type="Pfam" id="PF01551"/>
    </source>
</evidence>
<evidence type="ECO:0000313" key="4">
    <source>
        <dbReference type="Proteomes" id="UP000831786"/>
    </source>
</evidence>
<dbReference type="SUPFAM" id="SSF51261">
    <property type="entry name" value="Duplicated hybrid motif"/>
    <property type="match status" value="2"/>
</dbReference>
<gene>
    <name evidence="3" type="ORF">MUN78_08650</name>
</gene>
<organism evidence="3 4">
    <name type="scientific">Leucobacter allii</name>
    <dbReference type="NCBI Taxonomy" id="2932247"/>
    <lineage>
        <taxon>Bacteria</taxon>
        <taxon>Bacillati</taxon>
        <taxon>Actinomycetota</taxon>
        <taxon>Actinomycetes</taxon>
        <taxon>Micrococcales</taxon>
        <taxon>Microbacteriaceae</taxon>
        <taxon>Leucobacter</taxon>
    </lineage>
</organism>
<feature type="domain" description="M23ase beta-sheet core" evidence="2">
    <location>
        <begin position="73"/>
        <end position="165"/>
    </location>
</feature>
<dbReference type="RefSeq" id="WP_244725801.1">
    <property type="nucleotide sequence ID" value="NZ_CP095045.1"/>
</dbReference>
<proteinExistence type="predicted"/>
<accession>A0ABY4FGV3</accession>
<evidence type="ECO:0000256" key="1">
    <source>
        <dbReference type="SAM" id="MobiDB-lite"/>
    </source>
</evidence>
<keyword evidence="4" id="KW-1185">Reference proteome</keyword>
<evidence type="ECO:0000313" key="3">
    <source>
        <dbReference type="EMBL" id="UOQ55785.1"/>
    </source>
</evidence>
<reference evidence="3 4" key="1">
    <citation type="submission" date="2022-04" db="EMBL/GenBank/DDBJ databases">
        <title>Leucobacter sp. isolated from rhizosphere of garlic.</title>
        <authorList>
            <person name="Won M."/>
            <person name="Lee C.-M."/>
            <person name="Woen H.-Y."/>
            <person name="Kwon S.-W."/>
        </authorList>
    </citation>
    <scope>NUCLEOTIDE SEQUENCE [LARGE SCALE GENOMIC DNA]</scope>
    <source>
        <strain evidence="3 4">H21R-40</strain>
    </source>
</reference>
<dbReference type="Proteomes" id="UP000831786">
    <property type="component" value="Chromosome"/>
</dbReference>
<name>A0ABY4FGV3_9MICO</name>
<dbReference type="EMBL" id="CP095045">
    <property type="protein sequence ID" value="UOQ55785.1"/>
    <property type="molecule type" value="Genomic_DNA"/>
</dbReference>
<dbReference type="Pfam" id="PF01551">
    <property type="entry name" value="Peptidase_M23"/>
    <property type="match status" value="1"/>
</dbReference>
<dbReference type="CDD" id="cd12797">
    <property type="entry name" value="M23_peptidase"/>
    <property type="match status" value="1"/>
</dbReference>